<dbReference type="Proteomes" id="UP000279236">
    <property type="component" value="Unassembled WGS sequence"/>
</dbReference>
<feature type="compositionally biased region" description="Basic and acidic residues" evidence="5">
    <location>
        <begin position="432"/>
        <end position="444"/>
    </location>
</feature>
<dbReference type="InterPro" id="IPR036869">
    <property type="entry name" value="J_dom_sf"/>
</dbReference>
<dbReference type="OrthoDB" id="1717591at2759"/>
<feature type="region of interest" description="Disordered" evidence="5">
    <location>
        <begin position="838"/>
        <end position="881"/>
    </location>
</feature>
<feature type="compositionally biased region" description="Low complexity" evidence="5">
    <location>
        <begin position="655"/>
        <end position="674"/>
    </location>
</feature>
<feature type="compositionally biased region" description="Basic and acidic residues" evidence="5">
    <location>
        <begin position="631"/>
        <end position="645"/>
    </location>
</feature>
<dbReference type="Gene3D" id="1.10.287.110">
    <property type="entry name" value="DnaJ domain"/>
    <property type="match status" value="1"/>
</dbReference>
<feature type="region of interest" description="Disordered" evidence="5">
    <location>
        <begin position="1"/>
        <end position="146"/>
    </location>
</feature>
<dbReference type="Gene3D" id="1.25.40.10">
    <property type="entry name" value="Tetratricopeptide repeat domain"/>
    <property type="match status" value="1"/>
</dbReference>
<evidence type="ECO:0000256" key="4">
    <source>
        <dbReference type="ARBA" id="ARBA00022803"/>
    </source>
</evidence>
<feature type="compositionally biased region" description="Low complexity" evidence="5">
    <location>
        <begin position="289"/>
        <end position="301"/>
    </location>
</feature>
<feature type="region of interest" description="Disordered" evidence="5">
    <location>
        <begin position="432"/>
        <end position="488"/>
    </location>
</feature>
<evidence type="ECO:0000256" key="5">
    <source>
        <dbReference type="SAM" id="MobiDB-lite"/>
    </source>
</evidence>
<dbReference type="STRING" id="105984.A0A427XN37"/>
<dbReference type="InterPro" id="IPR051982">
    <property type="entry name" value="CiliaryAsmbly_MitoImport"/>
</dbReference>
<dbReference type="EMBL" id="RSCE01000008">
    <property type="protein sequence ID" value="RSH80276.1"/>
    <property type="molecule type" value="Genomic_DNA"/>
</dbReference>
<feature type="compositionally biased region" description="Polar residues" evidence="5">
    <location>
        <begin position="311"/>
        <end position="320"/>
    </location>
</feature>
<feature type="compositionally biased region" description="Gly residues" evidence="5">
    <location>
        <begin position="74"/>
        <end position="88"/>
    </location>
</feature>
<keyword evidence="4" id="KW-0802">TPR repeat</keyword>
<dbReference type="RefSeq" id="XP_028475223.1">
    <property type="nucleotide sequence ID" value="XM_028624151.1"/>
</dbReference>
<dbReference type="PANTHER" id="PTHR45984">
    <property type="entry name" value="RNA (RNA) POLYMERASE II ASSOCIATED PROTEIN HOMOLOG"/>
    <property type="match status" value="1"/>
</dbReference>
<feature type="compositionally biased region" description="Low complexity" evidence="5">
    <location>
        <begin position="128"/>
        <end position="146"/>
    </location>
</feature>
<dbReference type="InterPro" id="IPR019734">
    <property type="entry name" value="TPR_rpt"/>
</dbReference>
<feature type="compositionally biased region" description="Low complexity" evidence="5">
    <location>
        <begin position="200"/>
        <end position="224"/>
    </location>
</feature>
<evidence type="ECO:0000313" key="7">
    <source>
        <dbReference type="EMBL" id="RSH80276.1"/>
    </source>
</evidence>
<feature type="compositionally biased region" description="Low complexity" evidence="5">
    <location>
        <begin position="238"/>
        <end position="251"/>
    </location>
</feature>
<accession>A0A427XN37</accession>
<evidence type="ECO:0000259" key="6">
    <source>
        <dbReference type="PROSITE" id="PS50030"/>
    </source>
</evidence>
<comment type="caution">
    <text evidence="7">The sequence shown here is derived from an EMBL/GenBank/DDBJ whole genome shotgun (WGS) entry which is preliminary data.</text>
</comment>
<feature type="region of interest" description="Disordered" evidence="5">
    <location>
        <begin position="177"/>
        <end position="372"/>
    </location>
</feature>
<feature type="domain" description="UBA" evidence="6">
    <location>
        <begin position="367"/>
        <end position="409"/>
    </location>
</feature>
<dbReference type="SUPFAM" id="SSF46934">
    <property type="entry name" value="UBA-like"/>
    <property type="match status" value="1"/>
</dbReference>
<feature type="compositionally biased region" description="Basic and acidic residues" evidence="5">
    <location>
        <begin position="456"/>
        <end position="467"/>
    </location>
</feature>
<dbReference type="PROSITE" id="PS50030">
    <property type="entry name" value="UBA"/>
    <property type="match status" value="1"/>
</dbReference>
<dbReference type="GO" id="GO:0006626">
    <property type="term" value="P:protein targeting to mitochondrion"/>
    <property type="evidence" value="ECO:0007669"/>
    <property type="project" value="TreeGrafter"/>
</dbReference>
<name>A0A427XN37_9TREE</name>
<dbReference type="SMART" id="SM00028">
    <property type="entry name" value="TPR"/>
    <property type="match status" value="3"/>
</dbReference>
<reference evidence="7 8" key="1">
    <citation type="submission" date="2018-11" db="EMBL/GenBank/DDBJ databases">
        <title>Genome sequence of Apiotrichum porosum DSM 27194.</title>
        <authorList>
            <person name="Aliyu H."/>
            <person name="Gorte O."/>
            <person name="Ochsenreither K."/>
        </authorList>
    </citation>
    <scope>NUCLEOTIDE SEQUENCE [LARGE SCALE GENOMIC DNA]</scope>
    <source>
        <strain evidence="7 8">DSM 27194</strain>
    </source>
</reference>
<feature type="compositionally biased region" description="Gly residues" evidence="5">
    <location>
        <begin position="108"/>
        <end position="117"/>
    </location>
</feature>
<comment type="subcellular location">
    <subcellularLocation>
        <location evidence="1">Cytoplasm</location>
    </subcellularLocation>
</comment>
<evidence type="ECO:0000256" key="2">
    <source>
        <dbReference type="ARBA" id="ARBA00022490"/>
    </source>
</evidence>
<dbReference type="GO" id="GO:0031072">
    <property type="term" value="F:heat shock protein binding"/>
    <property type="evidence" value="ECO:0007669"/>
    <property type="project" value="TreeGrafter"/>
</dbReference>
<keyword evidence="3" id="KW-0677">Repeat</keyword>
<dbReference type="GeneID" id="39593392"/>
<feature type="compositionally biased region" description="Basic and acidic residues" evidence="5">
    <location>
        <begin position="555"/>
        <end position="569"/>
    </location>
</feature>
<keyword evidence="2" id="KW-0963">Cytoplasm</keyword>
<feature type="compositionally biased region" description="Gly residues" evidence="5">
    <location>
        <begin position="570"/>
        <end position="583"/>
    </location>
</feature>
<evidence type="ECO:0000313" key="8">
    <source>
        <dbReference type="Proteomes" id="UP000279236"/>
    </source>
</evidence>
<dbReference type="GO" id="GO:0005739">
    <property type="term" value="C:mitochondrion"/>
    <property type="evidence" value="ECO:0007669"/>
    <property type="project" value="TreeGrafter"/>
</dbReference>
<dbReference type="SUPFAM" id="SSF48452">
    <property type="entry name" value="TPR-like"/>
    <property type="match status" value="1"/>
</dbReference>
<gene>
    <name evidence="7" type="ORF">EHS24_008849</name>
</gene>
<keyword evidence="8" id="KW-1185">Reference proteome</keyword>
<dbReference type="SUPFAM" id="SSF46565">
    <property type="entry name" value="Chaperone J-domain"/>
    <property type="match status" value="1"/>
</dbReference>
<protein>
    <recommendedName>
        <fullName evidence="6">UBA domain-containing protein</fullName>
    </recommendedName>
</protein>
<feature type="compositionally biased region" description="Basic and acidic residues" evidence="5">
    <location>
        <begin position="591"/>
        <end position="604"/>
    </location>
</feature>
<feature type="compositionally biased region" description="Low complexity" evidence="5">
    <location>
        <begin position="267"/>
        <end position="277"/>
    </location>
</feature>
<feature type="compositionally biased region" description="Low complexity" evidence="5">
    <location>
        <begin position="22"/>
        <end position="37"/>
    </location>
</feature>
<dbReference type="InterPro" id="IPR015940">
    <property type="entry name" value="UBA"/>
</dbReference>
<organism evidence="7 8">
    <name type="scientific">Apiotrichum porosum</name>
    <dbReference type="NCBI Taxonomy" id="105984"/>
    <lineage>
        <taxon>Eukaryota</taxon>
        <taxon>Fungi</taxon>
        <taxon>Dikarya</taxon>
        <taxon>Basidiomycota</taxon>
        <taxon>Agaricomycotina</taxon>
        <taxon>Tremellomycetes</taxon>
        <taxon>Trichosporonales</taxon>
        <taxon>Trichosporonaceae</taxon>
        <taxon>Apiotrichum</taxon>
    </lineage>
</organism>
<feature type="region of interest" description="Disordered" evidence="5">
    <location>
        <begin position="522"/>
        <end position="674"/>
    </location>
</feature>
<feature type="compositionally biased region" description="Low complexity" evidence="5">
    <location>
        <begin position="846"/>
        <end position="871"/>
    </location>
</feature>
<feature type="compositionally biased region" description="Polar residues" evidence="5">
    <location>
        <begin position="353"/>
        <end position="364"/>
    </location>
</feature>
<dbReference type="InterPro" id="IPR009060">
    <property type="entry name" value="UBA-like_sf"/>
</dbReference>
<sequence>MDDLLDLSWSDNAASGGGQRSGTGSASGSLPASAAPSRTGSAFDLLSKPAGGPNYSRTSTPLAPTPSYPNGSGASSGLGDMGGLGAFGSVGASPKPAGTPSGSSGLNGLNGLGGGMGAMRPTSTASRSGAASPAVTPAATTTPPPASDAFSSLLGVTSSTLGGKNLTMAERQAQLAAKKQADAEHQKAQWDWDSFGGSGAAPAAAAAAPIKATSAAPTPSSASALPNIGLKPTPPTSRPASAARAPVATTTGKSSAGSFWDNDDFLSSSSSKPKSQSPSPPIATPPVAKPSSPAPAAVADPWDFDSLPVATPSSRNTAQTEIEYPADGGDEDDDLLGELGRPVRTREPPKQTPARNDTSTSSRRALSPPPHVVGQIVEMGFSPAQARTALAATPTGLDVQAALDSLLQAQGAAAGDDEDLEIDDEAIARAMQAREDREAHERVARHAARRAGPSRDSVRARPERERPQQQGHDGEDDDDIGKQVDQVMAQASEIGASVLSKATSFWNSGKEKALKVYEEQKRAYEQQQAQTAGKRRQPVTDGRPRWMVEAEEAEAAERGEQRATGDGPRRGNGAGPTQNGGGFADSAAGGFRDDFDDDHHDDVLPPRPTKPTAKPTAPQPTRDQPKSNLSVKERADLLFAEEPKRYVSKNRHITGRGTPAATPAPAQATPRRPATPLVQRQLVPATPAQTATAAQHKLKGNEHFKLGRFAEADAAYTLAIGALPSGHIHLVTLHNNRAATRLKLGEGAGAAADCTAALDIIGPGYHPSKEAPLPASVADVKLADALVKATTKRAQAWEMAEKWTQALEDWQKVLGFDAGMLGAAAGAGSVKTLASDGTRRAKAMLSPSPSAGPSSAGATPSARPKPVSKPTTPKPSRPVDVGRSAAVGELRKAAAQAAGEDEERMQLKDSVDARLNAWRGGKETNLRALVASLDTVLWDGILAGGLKVGMHELITEKQVKIKYMKVIARLHPDKLKTSDTTVEQRMLANGAFGTLNEAWAAFNGSS</sequence>
<dbReference type="PANTHER" id="PTHR45984:SF1">
    <property type="entry name" value="SPAG1 AXONEMAL DYNEIN ASSEMBLY FACTOR"/>
    <property type="match status" value="1"/>
</dbReference>
<dbReference type="Gene3D" id="1.10.8.10">
    <property type="entry name" value="DNA helicase RuvA subunit, C-terminal domain"/>
    <property type="match status" value="1"/>
</dbReference>
<evidence type="ECO:0000256" key="1">
    <source>
        <dbReference type="ARBA" id="ARBA00004496"/>
    </source>
</evidence>
<dbReference type="GO" id="GO:0005829">
    <property type="term" value="C:cytosol"/>
    <property type="evidence" value="ECO:0007669"/>
    <property type="project" value="TreeGrafter"/>
</dbReference>
<feature type="compositionally biased region" description="Pro residues" evidence="5">
    <location>
        <begin position="278"/>
        <end position="288"/>
    </location>
</feature>
<feature type="compositionally biased region" description="Basic and acidic residues" evidence="5">
    <location>
        <begin position="179"/>
        <end position="190"/>
    </location>
</feature>
<feature type="compositionally biased region" description="Low complexity" evidence="5">
    <location>
        <begin position="610"/>
        <end position="622"/>
    </location>
</feature>
<proteinExistence type="predicted"/>
<dbReference type="InterPro" id="IPR011990">
    <property type="entry name" value="TPR-like_helical_dom_sf"/>
</dbReference>
<evidence type="ECO:0000256" key="3">
    <source>
        <dbReference type="ARBA" id="ARBA00022737"/>
    </source>
</evidence>
<dbReference type="AlphaFoldDB" id="A0A427XN37"/>